<proteinExistence type="predicted"/>
<keyword evidence="4" id="KW-1185">Reference proteome</keyword>
<gene>
    <name evidence="3" type="ORF">B9G98_01028</name>
</gene>
<dbReference type="SMART" id="SM00456">
    <property type="entry name" value="WW"/>
    <property type="match status" value="2"/>
</dbReference>
<dbReference type="OrthoDB" id="187617at2759"/>
<dbReference type="EMBL" id="NDIQ01000001">
    <property type="protein sequence ID" value="PRT53408.1"/>
    <property type="molecule type" value="Genomic_DNA"/>
</dbReference>
<dbReference type="Pfam" id="PF00397">
    <property type="entry name" value="WW"/>
    <property type="match status" value="2"/>
</dbReference>
<dbReference type="PROSITE" id="PS01159">
    <property type="entry name" value="WW_DOMAIN_1"/>
    <property type="match status" value="1"/>
</dbReference>
<dbReference type="STRING" id="45607.A0A2T0FEI0"/>
<dbReference type="InterPro" id="IPR001202">
    <property type="entry name" value="WW_dom"/>
</dbReference>
<feature type="domain" description="WW" evidence="2">
    <location>
        <begin position="43"/>
        <end position="70"/>
    </location>
</feature>
<dbReference type="Gene3D" id="1.10.10.440">
    <property type="entry name" value="FF domain"/>
    <property type="match status" value="2"/>
</dbReference>
<dbReference type="Gene3D" id="2.20.70.10">
    <property type="match status" value="2"/>
</dbReference>
<evidence type="ECO:0000256" key="1">
    <source>
        <dbReference type="SAM" id="MobiDB-lite"/>
    </source>
</evidence>
<sequence>MWHRTFDSNNRPYYFNDNTNETTWEKPKELWTELDEALASADWFEYSTEDGKPYWYNKKSGTSVWEIPKEFKHFKSPASANDTSNSSGHTESFEDMAARLDLKVEFSQALPRLIKEEAFWAIDTASERRNAYKAYLKKLQQKELSSSLQQRKERSAMLLIQLQSTFGDKLVDWETAKERLDLKGTKEDCYAYCLWRDANEKERAEKRIAVGSKLSQALELTKIDTNTDWEALERLVRNITDDLHVLDEVISVKLDAGLESLDMRHKIQERKDRKARERFRAKLAELHEEGILRATSDWQTVLSAVPEDILMAVCHSRGSTATELFWDYVSQLKQKFNVQVGVVEDVLTKKNLSVSGLSLDEFQSLFEGDKRVQDTLDIYNYLKVDNFDSQRRDQRSLARGEGGKYHKPVLEY</sequence>
<dbReference type="InterPro" id="IPR036517">
    <property type="entry name" value="FF_domain_sf"/>
</dbReference>
<reference evidence="3 4" key="1">
    <citation type="submission" date="2017-04" db="EMBL/GenBank/DDBJ databases">
        <title>Genome sequencing of [Candida] sorbophila.</title>
        <authorList>
            <person name="Ahn J.O."/>
        </authorList>
    </citation>
    <scope>NUCLEOTIDE SEQUENCE [LARGE SCALE GENOMIC DNA]</scope>
    <source>
        <strain evidence="3 4">DS02</strain>
    </source>
</reference>
<evidence type="ECO:0000313" key="3">
    <source>
        <dbReference type="EMBL" id="PRT53408.1"/>
    </source>
</evidence>
<protein>
    <submittedName>
        <fullName evidence="3">Pre-mRNA-processing protein prp40</fullName>
    </submittedName>
</protein>
<dbReference type="SUPFAM" id="SSF81698">
    <property type="entry name" value="FF domain"/>
    <property type="match status" value="2"/>
</dbReference>
<dbReference type="PANTHER" id="PTHR11864">
    <property type="entry name" value="PRE-MRNA-PROCESSING PROTEIN PRP40"/>
    <property type="match status" value="1"/>
</dbReference>
<dbReference type="AlphaFoldDB" id="A0A2T0FEI0"/>
<accession>A0A2T0FEI0</accession>
<organism evidence="3 4">
    <name type="scientific">Wickerhamiella sorbophila</name>
    <dbReference type="NCBI Taxonomy" id="45607"/>
    <lineage>
        <taxon>Eukaryota</taxon>
        <taxon>Fungi</taxon>
        <taxon>Dikarya</taxon>
        <taxon>Ascomycota</taxon>
        <taxon>Saccharomycotina</taxon>
        <taxon>Dipodascomycetes</taxon>
        <taxon>Dipodascales</taxon>
        <taxon>Trichomonascaceae</taxon>
        <taxon>Wickerhamiella</taxon>
    </lineage>
</organism>
<dbReference type="RefSeq" id="XP_024663354.1">
    <property type="nucleotide sequence ID" value="XM_024807586.1"/>
</dbReference>
<dbReference type="PANTHER" id="PTHR11864:SF0">
    <property type="entry name" value="PRP40 PRE-MRNA PROCESSING FACTOR 40 HOMOLOG A (YEAST)"/>
    <property type="match status" value="1"/>
</dbReference>
<evidence type="ECO:0000259" key="2">
    <source>
        <dbReference type="PROSITE" id="PS50020"/>
    </source>
</evidence>
<dbReference type="GO" id="GO:0045292">
    <property type="term" value="P:mRNA cis splicing, via spliceosome"/>
    <property type="evidence" value="ECO:0007669"/>
    <property type="project" value="InterPro"/>
</dbReference>
<name>A0A2T0FEI0_9ASCO</name>
<feature type="domain" description="WW" evidence="2">
    <location>
        <begin position="1"/>
        <end position="29"/>
    </location>
</feature>
<evidence type="ECO:0000313" key="4">
    <source>
        <dbReference type="Proteomes" id="UP000238350"/>
    </source>
</evidence>
<dbReference type="GO" id="GO:0071004">
    <property type="term" value="C:U2-type prespliceosome"/>
    <property type="evidence" value="ECO:0007669"/>
    <property type="project" value="TreeGrafter"/>
</dbReference>
<dbReference type="CDD" id="cd00201">
    <property type="entry name" value="WW"/>
    <property type="match status" value="2"/>
</dbReference>
<dbReference type="InterPro" id="IPR039726">
    <property type="entry name" value="Prp40-like"/>
</dbReference>
<dbReference type="SUPFAM" id="SSF51045">
    <property type="entry name" value="WW domain"/>
    <property type="match status" value="2"/>
</dbReference>
<dbReference type="GO" id="GO:0005685">
    <property type="term" value="C:U1 snRNP"/>
    <property type="evidence" value="ECO:0007669"/>
    <property type="project" value="TreeGrafter"/>
</dbReference>
<dbReference type="PROSITE" id="PS50020">
    <property type="entry name" value="WW_DOMAIN_2"/>
    <property type="match status" value="2"/>
</dbReference>
<dbReference type="Proteomes" id="UP000238350">
    <property type="component" value="Unassembled WGS sequence"/>
</dbReference>
<dbReference type="InterPro" id="IPR036020">
    <property type="entry name" value="WW_dom_sf"/>
</dbReference>
<comment type="caution">
    <text evidence="3">The sequence shown here is derived from an EMBL/GenBank/DDBJ whole genome shotgun (WGS) entry which is preliminary data.</text>
</comment>
<dbReference type="GO" id="GO:0003723">
    <property type="term" value="F:RNA binding"/>
    <property type="evidence" value="ECO:0007669"/>
    <property type="project" value="TreeGrafter"/>
</dbReference>
<dbReference type="GeneID" id="36514777"/>
<feature type="region of interest" description="Disordered" evidence="1">
    <location>
        <begin position="393"/>
        <end position="412"/>
    </location>
</feature>